<sequence>MLQHSFLFGKLLLASTLFVSFSVAITVSSTILVFARDQASSYSATSGLNAYGIPYELVLVPIGGITLPTLNSSATAGNYGGIITLSEVSYEYSDGWYSAINTTQWQQIYDYQTAFGVRLVRLDVYPDGDFGCTTTVTSQGCCDTAEQLLSFTDVSAFPTAGLNVGATMSTVGLWHYPATITDPTTTVEIAAFAPATGGDASDSQFTTTSTAAVINTFGTRQQLVWFTSWATDWAATSNFIMHAHIHWMTRGLYVGFRRVYFQPQVDDMHLATYLYIPDGGRFRARPSDMAAHVAWQADLNSRLPAGSSFTVEIGHNGNGDIECAVNNETVTGVSHCNPDSEIQYDAPADPPLEFQKPLGTGTDLWPTTPSNYTWSYECAAEDTLMDWFMVAENRDAFWHISHTFTHENLNNSTYSDTVKEIQFNQAWLDQNGLAAGKFSPNGLIPPAITGLHNGDAIKAWLDNGIKYVVGDSSRPLLMNPTNEYWPLITNVSANGYAGLTVVPRWPLPIYYNCDVAACTQQEWLDTSGGWGTFTDLIDFHRTTYSRHLLSLRHDPFMYHQANMRHGDTNNTWTFGPVTGELSLLQIGTEVLAQEMMRLTTWPLVSKQHDDLALDFIARMTRDGCGAKLSWTLSSDLKSITGATVSSTNNQCSTPIPVTFPVSASTTATSTKE</sequence>
<dbReference type="EMBL" id="FJOG01000012">
    <property type="protein sequence ID" value="CZR58564.1"/>
    <property type="molecule type" value="Genomic_DNA"/>
</dbReference>
<name>A0A1L7X0M2_9HELO</name>
<organism evidence="5 6">
    <name type="scientific">Phialocephala subalpina</name>
    <dbReference type="NCBI Taxonomy" id="576137"/>
    <lineage>
        <taxon>Eukaryota</taxon>
        <taxon>Fungi</taxon>
        <taxon>Dikarya</taxon>
        <taxon>Ascomycota</taxon>
        <taxon>Pezizomycotina</taxon>
        <taxon>Leotiomycetes</taxon>
        <taxon>Helotiales</taxon>
        <taxon>Mollisiaceae</taxon>
        <taxon>Phialocephala</taxon>
        <taxon>Phialocephala fortinii species complex</taxon>
    </lineage>
</organism>
<dbReference type="InterPro" id="IPR050788">
    <property type="entry name" value="Yeast_SRP1/TIP1_CWP"/>
</dbReference>
<evidence type="ECO:0000313" key="5">
    <source>
        <dbReference type="EMBL" id="CZR58564.1"/>
    </source>
</evidence>
<gene>
    <name evidence="5" type="ORF">PAC_08456</name>
</gene>
<evidence type="ECO:0000256" key="1">
    <source>
        <dbReference type="SAM" id="Phobius"/>
    </source>
</evidence>
<keyword evidence="1" id="KW-0472">Membrane</keyword>
<dbReference type="Gene3D" id="3.20.20.370">
    <property type="entry name" value="Glycoside hydrolase/deacetylase"/>
    <property type="match status" value="1"/>
</dbReference>
<feature type="domain" description="Agd3 deacetylase" evidence="2">
    <location>
        <begin position="261"/>
        <end position="629"/>
    </location>
</feature>
<dbReference type="Pfam" id="PF25116">
    <property type="entry name" value="CBM87_Agd3"/>
    <property type="match status" value="1"/>
</dbReference>
<dbReference type="GO" id="GO:0005975">
    <property type="term" value="P:carbohydrate metabolic process"/>
    <property type="evidence" value="ECO:0007669"/>
    <property type="project" value="InterPro"/>
</dbReference>
<evidence type="ECO:0000313" key="6">
    <source>
        <dbReference type="Proteomes" id="UP000184330"/>
    </source>
</evidence>
<dbReference type="Proteomes" id="UP000184330">
    <property type="component" value="Unassembled WGS sequence"/>
</dbReference>
<dbReference type="InterPro" id="IPR011330">
    <property type="entry name" value="Glyco_hydro/deAcase_b/a-brl"/>
</dbReference>
<accession>A0A1L7X0M2</accession>
<dbReference type="Pfam" id="PF25115">
    <property type="entry name" value="Agd3_CE"/>
    <property type="match status" value="1"/>
</dbReference>
<keyword evidence="1" id="KW-1133">Transmembrane helix</keyword>
<feature type="domain" description="Agd3 CBM87" evidence="3">
    <location>
        <begin position="27"/>
        <end position="247"/>
    </location>
</feature>
<dbReference type="PANTHER" id="PTHR31002">
    <property type="entry name" value="SERIPAUPERIN"/>
    <property type="match status" value="1"/>
</dbReference>
<proteinExistence type="predicted"/>
<dbReference type="SUPFAM" id="SSF88713">
    <property type="entry name" value="Glycoside hydrolase/deacetylase"/>
    <property type="match status" value="1"/>
</dbReference>
<evidence type="ECO:0000259" key="3">
    <source>
        <dbReference type="Pfam" id="PF25116"/>
    </source>
</evidence>
<reference evidence="5 6" key="1">
    <citation type="submission" date="2016-03" db="EMBL/GenBank/DDBJ databases">
        <authorList>
            <person name="Ploux O."/>
        </authorList>
    </citation>
    <scope>NUCLEOTIDE SEQUENCE [LARGE SCALE GENOMIC DNA]</scope>
    <source>
        <strain evidence="5 6">UAMH 11012</strain>
    </source>
</reference>
<feature type="transmembrane region" description="Helical" evidence="1">
    <location>
        <begin position="12"/>
        <end position="35"/>
    </location>
</feature>
<evidence type="ECO:0000259" key="2">
    <source>
        <dbReference type="Pfam" id="PF25115"/>
    </source>
</evidence>
<dbReference type="InterPro" id="IPR056825">
    <property type="entry name" value="Agd3_C"/>
</dbReference>
<dbReference type="InterPro" id="IPR056827">
    <property type="entry name" value="CBM87_Agd3"/>
</dbReference>
<keyword evidence="6" id="KW-1185">Reference proteome</keyword>
<evidence type="ECO:0000259" key="4">
    <source>
        <dbReference type="Pfam" id="PF25117"/>
    </source>
</evidence>
<dbReference type="AlphaFoldDB" id="A0A1L7X0M2"/>
<dbReference type="STRING" id="576137.A0A1L7X0M2"/>
<dbReference type="PANTHER" id="PTHR31002:SF34">
    <property type="entry name" value="CELL WALL PROTEIN CWP1-RELATED"/>
    <property type="match status" value="1"/>
</dbReference>
<dbReference type="Pfam" id="PF25117">
    <property type="entry name" value="Agd3_C"/>
    <property type="match status" value="1"/>
</dbReference>
<dbReference type="InterPro" id="IPR056826">
    <property type="entry name" value="Agd3_CE"/>
</dbReference>
<protein>
    <submittedName>
        <fullName evidence="5">Related to extracellular serine-rich protein</fullName>
    </submittedName>
</protein>
<dbReference type="OrthoDB" id="2113314at2759"/>
<feature type="domain" description="Agd3 C-terminal" evidence="4">
    <location>
        <begin position="635"/>
        <end position="672"/>
    </location>
</feature>
<keyword evidence="1" id="KW-0812">Transmembrane</keyword>